<dbReference type="InParanoid" id="A0A259TYJ8"/>
<feature type="region of interest" description="Disordered" evidence="4">
    <location>
        <begin position="178"/>
        <end position="197"/>
    </location>
</feature>
<sequence length="340" mass="34560">MDWGDAHLPVCSGSTPLAGPSLLIHGGAWAIPDDEIPAHLDGLNRALARGRQLLERGESALRVVVGVVTVLESHPAFDAGVGAVLDRDGRPQLDAGVMDGSSLAWGAVAGVRTVANPVQLASHLVHSSGQARFMVGEGAERFAAEAGMPHVEPERLIVARERERFEALRASNSFHTSDAFSGASGGRSASGASGVDSAPRGTVGCVALDARGQLAAATSTGGAPYTRPGRVGDSPIVGSGFWADTSAALSATGWGEAISTVQLCARTADAIASGAAPAEASGARLTQMREQIRWPGASPATGGLISLSASGVGGWAFTTPRMARGGWTPEGGAWACVERE</sequence>
<dbReference type="PANTHER" id="PTHR10188:SF6">
    <property type="entry name" value="N(4)-(BETA-N-ACETYLGLUCOSAMINYL)-L-ASPARAGINASE"/>
    <property type="match status" value="1"/>
</dbReference>
<feature type="site" description="Cleavage; by autolysis" evidence="3">
    <location>
        <begin position="201"/>
        <end position="202"/>
    </location>
</feature>
<feature type="binding site" evidence="2">
    <location>
        <begin position="252"/>
        <end position="255"/>
    </location>
    <ligand>
        <name>substrate</name>
    </ligand>
</feature>
<evidence type="ECO:0000256" key="1">
    <source>
        <dbReference type="PIRSR" id="PIRSR600246-1"/>
    </source>
</evidence>
<organism evidence="5 6">
    <name type="scientific">Rubricoccus marinus</name>
    <dbReference type="NCBI Taxonomy" id="716817"/>
    <lineage>
        <taxon>Bacteria</taxon>
        <taxon>Pseudomonadati</taxon>
        <taxon>Rhodothermota</taxon>
        <taxon>Rhodothermia</taxon>
        <taxon>Rhodothermales</taxon>
        <taxon>Rubricoccaceae</taxon>
        <taxon>Rubricoccus</taxon>
    </lineage>
</organism>
<gene>
    <name evidence="5" type="ORF">BSZ36_07130</name>
</gene>
<dbReference type="Gene3D" id="3.60.20.30">
    <property type="entry name" value="(Glycosyl)asparaginase"/>
    <property type="match status" value="1"/>
</dbReference>
<accession>A0A259TYJ8</accession>
<evidence type="ECO:0000256" key="3">
    <source>
        <dbReference type="PIRSR" id="PIRSR600246-3"/>
    </source>
</evidence>
<dbReference type="AlphaFoldDB" id="A0A259TYJ8"/>
<dbReference type="OrthoDB" id="9780217at2"/>
<feature type="active site" description="Nucleophile" evidence="1">
    <location>
        <position position="202"/>
    </location>
</feature>
<comment type="caution">
    <text evidence="5">The sequence shown here is derived from an EMBL/GenBank/DDBJ whole genome shotgun (WGS) entry which is preliminary data.</text>
</comment>
<evidence type="ECO:0008006" key="7">
    <source>
        <dbReference type="Google" id="ProtNLM"/>
    </source>
</evidence>
<dbReference type="InterPro" id="IPR029055">
    <property type="entry name" value="Ntn_hydrolases_N"/>
</dbReference>
<dbReference type="PANTHER" id="PTHR10188">
    <property type="entry name" value="L-ASPARAGINASE"/>
    <property type="match status" value="1"/>
</dbReference>
<evidence type="ECO:0000256" key="2">
    <source>
        <dbReference type="PIRSR" id="PIRSR600246-2"/>
    </source>
</evidence>
<dbReference type="GO" id="GO:0016811">
    <property type="term" value="F:hydrolase activity, acting on carbon-nitrogen (but not peptide) bonds, in linear amides"/>
    <property type="evidence" value="ECO:0007669"/>
    <property type="project" value="UniProtKB-ARBA"/>
</dbReference>
<keyword evidence="6" id="KW-1185">Reference proteome</keyword>
<evidence type="ECO:0000313" key="5">
    <source>
        <dbReference type="EMBL" id="OZC02766.1"/>
    </source>
</evidence>
<feature type="binding site" evidence="2">
    <location>
        <begin position="230"/>
        <end position="233"/>
    </location>
    <ligand>
        <name>substrate</name>
    </ligand>
</feature>
<evidence type="ECO:0000256" key="4">
    <source>
        <dbReference type="SAM" id="MobiDB-lite"/>
    </source>
</evidence>
<dbReference type="Proteomes" id="UP000216446">
    <property type="component" value="Unassembled WGS sequence"/>
</dbReference>
<dbReference type="EMBL" id="MQWB01000001">
    <property type="protein sequence ID" value="OZC02766.1"/>
    <property type="molecule type" value="Genomic_DNA"/>
</dbReference>
<protein>
    <recommendedName>
        <fullName evidence="7">Asparaginase</fullName>
    </recommendedName>
</protein>
<dbReference type="GO" id="GO:0005737">
    <property type="term" value="C:cytoplasm"/>
    <property type="evidence" value="ECO:0007669"/>
    <property type="project" value="TreeGrafter"/>
</dbReference>
<name>A0A259TYJ8_9BACT</name>
<dbReference type="InterPro" id="IPR000246">
    <property type="entry name" value="Peptidase_T2"/>
</dbReference>
<dbReference type="RefSeq" id="WP_094547340.1">
    <property type="nucleotide sequence ID" value="NZ_MQWB01000001.1"/>
</dbReference>
<dbReference type="Pfam" id="PF01112">
    <property type="entry name" value="Asparaginase_2"/>
    <property type="match status" value="1"/>
</dbReference>
<reference evidence="5 6" key="1">
    <citation type="submission" date="2016-11" db="EMBL/GenBank/DDBJ databases">
        <title>Study of marine rhodopsin-containing bacteria.</title>
        <authorList>
            <person name="Yoshizawa S."/>
            <person name="Kumagai Y."/>
            <person name="Kogure K."/>
        </authorList>
    </citation>
    <scope>NUCLEOTIDE SEQUENCE [LARGE SCALE GENOMIC DNA]</scope>
    <source>
        <strain evidence="5 6">SG-29</strain>
    </source>
</reference>
<proteinExistence type="predicted"/>
<evidence type="ECO:0000313" key="6">
    <source>
        <dbReference type="Proteomes" id="UP000216446"/>
    </source>
</evidence>
<dbReference type="SUPFAM" id="SSF56235">
    <property type="entry name" value="N-terminal nucleophile aminohydrolases (Ntn hydrolases)"/>
    <property type="match status" value="1"/>
</dbReference>